<evidence type="ECO:0000313" key="2">
    <source>
        <dbReference type="EMBL" id="CAG6716968.1"/>
    </source>
</evidence>
<keyword evidence="1" id="KW-0472">Membrane</keyword>
<reference evidence="2" key="1">
    <citation type="submission" date="2021-05" db="EMBL/GenBank/DDBJ databases">
        <authorList>
            <person name="Alioto T."/>
            <person name="Alioto T."/>
            <person name="Gomez Garrido J."/>
        </authorList>
    </citation>
    <scope>NUCLEOTIDE SEQUENCE</scope>
</reference>
<evidence type="ECO:0000256" key="1">
    <source>
        <dbReference type="SAM" id="Phobius"/>
    </source>
</evidence>
<proteinExistence type="predicted"/>
<sequence length="114" mass="12947">MLESPPRKFITTPLIMLVNVYVGVMGKFGFRFGVTTWKRLGTTGLTKSRVGLKTRSSLDSRDTITIEKKIFISLCERKISWQNIPVSMSNCLDCLTKRCISKRKVSQPMEDRGS</sequence>
<dbReference type="AlphaFoldDB" id="A0A8D8Y166"/>
<name>A0A8D8Y166_9HEMI</name>
<keyword evidence="1" id="KW-0812">Transmembrane</keyword>
<organism evidence="2">
    <name type="scientific">Cacopsylla melanoneura</name>
    <dbReference type="NCBI Taxonomy" id="428564"/>
    <lineage>
        <taxon>Eukaryota</taxon>
        <taxon>Metazoa</taxon>
        <taxon>Ecdysozoa</taxon>
        <taxon>Arthropoda</taxon>
        <taxon>Hexapoda</taxon>
        <taxon>Insecta</taxon>
        <taxon>Pterygota</taxon>
        <taxon>Neoptera</taxon>
        <taxon>Paraneoptera</taxon>
        <taxon>Hemiptera</taxon>
        <taxon>Sternorrhyncha</taxon>
        <taxon>Psylloidea</taxon>
        <taxon>Psyllidae</taxon>
        <taxon>Psyllinae</taxon>
        <taxon>Cacopsylla</taxon>
    </lineage>
</organism>
<dbReference type="EMBL" id="HBUF01355242">
    <property type="protein sequence ID" value="CAG6716970.1"/>
    <property type="molecule type" value="Transcribed_RNA"/>
</dbReference>
<keyword evidence="1" id="KW-1133">Transmembrane helix</keyword>
<dbReference type="EMBL" id="HBUF01355241">
    <property type="protein sequence ID" value="CAG6716968.1"/>
    <property type="molecule type" value="Transcribed_RNA"/>
</dbReference>
<accession>A0A8D8Y166</accession>
<protein>
    <submittedName>
        <fullName evidence="2">Uncharacterized protein</fullName>
    </submittedName>
</protein>
<feature type="transmembrane region" description="Helical" evidence="1">
    <location>
        <begin position="12"/>
        <end position="30"/>
    </location>
</feature>